<sequence length="172" mass="19566">MMFTYQIPEPEVFGNYMLKGFNGIIMPKYVSLTPKTPAAWGLILCFVVILALTIWWQIHKWRANAYRRKAISLLHRLPLEQGIALIPNELRQVASIAYPNLPIGTLTGQEWYEFLNSSAKTTIFTKAIQKHIEDIAFQNPRVWTSNVELNSQCLSAAIDWIAHHGAEKGVSL</sequence>
<protein>
    <submittedName>
        <fullName evidence="2">DUF4381 domain-containing protein</fullName>
    </submittedName>
</protein>
<reference evidence="2 3" key="1">
    <citation type="submission" date="2018-11" db="EMBL/GenBank/DDBJ databases">
        <title>Complete Genome Sequence of Vbrio mediterranei 117-T6: a Potential Pathogen Bacteria Isolated from the Conchocelis of Pyropia.</title>
        <authorList>
            <person name="Liu Q."/>
        </authorList>
    </citation>
    <scope>NUCLEOTIDE SEQUENCE [LARGE SCALE GENOMIC DNA]</scope>
    <source>
        <strain evidence="2 3">117-T6</strain>
    </source>
</reference>
<dbReference type="RefSeq" id="WP_124939831.1">
    <property type="nucleotide sequence ID" value="NZ_CP033577.1"/>
</dbReference>
<dbReference type="EMBL" id="CP033577">
    <property type="protein sequence ID" value="AYV20091.1"/>
    <property type="molecule type" value="Genomic_DNA"/>
</dbReference>
<proteinExistence type="predicted"/>
<evidence type="ECO:0000256" key="1">
    <source>
        <dbReference type="SAM" id="Phobius"/>
    </source>
</evidence>
<accession>A0A3G4VAA6</accession>
<keyword evidence="1" id="KW-1133">Transmembrane helix</keyword>
<keyword evidence="1" id="KW-0812">Transmembrane</keyword>
<feature type="transmembrane region" description="Helical" evidence="1">
    <location>
        <begin position="38"/>
        <end position="58"/>
    </location>
</feature>
<dbReference type="Pfam" id="PF14316">
    <property type="entry name" value="DUF4381"/>
    <property type="match status" value="1"/>
</dbReference>
<keyword evidence="1" id="KW-0472">Membrane</keyword>
<gene>
    <name evidence="2" type="ORF">ECB94_01715</name>
</gene>
<dbReference type="InterPro" id="IPR025489">
    <property type="entry name" value="DUF4381"/>
</dbReference>
<evidence type="ECO:0000313" key="2">
    <source>
        <dbReference type="EMBL" id="AYV20091.1"/>
    </source>
</evidence>
<dbReference type="AlphaFoldDB" id="A0A3G4VAA6"/>
<organism evidence="2 3">
    <name type="scientific">Vibrio mediterranei</name>
    <dbReference type="NCBI Taxonomy" id="689"/>
    <lineage>
        <taxon>Bacteria</taxon>
        <taxon>Pseudomonadati</taxon>
        <taxon>Pseudomonadota</taxon>
        <taxon>Gammaproteobacteria</taxon>
        <taxon>Vibrionales</taxon>
        <taxon>Vibrionaceae</taxon>
        <taxon>Vibrio</taxon>
    </lineage>
</organism>
<evidence type="ECO:0000313" key="3">
    <source>
        <dbReference type="Proteomes" id="UP000279760"/>
    </source>
</evidence>
<dbReference type="Proteomes" id="UP000279760">
    <property type="component" value="Chromosome 1"/>
</dbReference>
<name>A0A3G4VAA6_9VIBR</name>